<dbReference type="Gene3D" id="3.40.50.300">
    <property type="entry name" value="P-loop containing nucleotide triphosphate hydrolases"/>
    <property type="match status" value="1"/>
</dbReference>
<dbReference type="InterPro" id="IPR002078">
    <property type="entry name" value="Sigma_54_int"/>
</dbReference>
<sequence length="112" mass="12118">MRNLFELLLAIAQSPTTVMIQGGAGTGKELLVRAVHNMSSRSDKPFVAVNCGALLDNLLESELFGYKKGAFTGATQDEPGRFKLAEGGTLFLDEIGEIIPALQVRLLRVLQE</sequence>
<dbReference type="PROSITE" id="PS50045">
    <property type="entry name" value="SIGMA54_INTERACT_4"/>
    <property type="match status" value="1"/>
</dbReference>
<dbReference type="PROSITE" id="PS00676">
    <property type="entry name" value="SIGMA54_INTERACT_2"/>
    <property type="match status" value="1"/>
</dbReference>
<dbReference type="EMBL" id="CP017902">
    <property type="protein sequence ID" value="ARP18718.1"/>
    <property type="molecule type" value="Genomic_DNA"/>
</dbReference>
<dbReference type="SUPFAM" id="SSF52540">
    <property type="entry name" value="P-loop containing nucleoside triphosphate hydrolases"/>
    <property type="match status" value="1"/>
</dbReference>
<dbReference type="InterPro" id="IPR025943">
    <property type="entry name" value="Sigma_54_int_dom_ATP-bd_2"/>
</dbReference>
<dbReference type="RefSeq" id="WP_197687487.1">
    <property type="nucleotide sequence ID" value="NZ_CP017889.1"/>
</dbReference>
<evidence type="ECO:0000313" key="4">
    <source>
        <dbReference type="EMBL" id="ARP18718.1"/>
    </source>
</evidence>
<reference evidence="4" key="1">
    <citation type="submission" date="2016-10" db="EMBL/GenBank/DDBJ databases">
        <title>The High Quality Genome of Vibrio alginolyticus K01M1.</title>
        <authorList>
            <person name="Wendling C."/>
            <person name="Chibani C.M."/>
            <person name="Hertel R."/>
            <person name="Sproer C."/>
            <person name="Bunk B."/>
            <person name="Overmann J."/>
            <person name="Roth O."/>
            <person name="Liesegang H."/>
        </authorList>
    </citation>
    <scope>NUCLEOTIDE SEQUENCE</scope>
    <source>
        <strain evidence="4">K05K4</strain>
    </source>
</reference>
<name>A0A1W6TSB5_VIBAL</name>
<dbReference type="AlphaFoldDB" id="A0A1W6TSB5"/>
<evidence type="ECO:0000256" key="2">
    <source>
        <dbReference type="ARBA" id="ARBA00022840"/>
    </source>
</evidence>
<dbReference type="Pfam" id="PF00158">
    <property type="entry name" value="Sigma54_activat"/>
    <property type="match status" value="1"/>
</dbReference>
<keyword evidence="2" id="KW-0067">ATP-binding</keyword>
<evidence type="ECO:0000256" key="1">
    <source>
        <dbReference type="ARBA" id="ARBA00022741"/>
    </source>
</evidence>
<dbReference type="GO" id="GO:0005524">
    <property type="term" value="F:ATP binding"/>
    <property type="evidence" value="ECO:0007669"/>
    <property type="project" value="UniProtKB-KW"/>
</dbReference>
<keyword evidence="1" id="KW-0547">Nucleotide-binding</keyword>
<dbReference type="CDD" id="cd00009">
    <property type="entry name" value="AAA"/>
    <property type="match status" value="1"/>
</dbReference>
<gene>
    <name evidence="4" type="primary">nifA</name>
    <name evidence="4" type="ORF">K05K4_18840</name>
</gene>
<protein>
    <submittedName>
        <fullName evidence="4">Nif-specific regulatory protein</fullName>
    </submittedName>
</protein>
<dbReference type="PANTHER" id="PTHR32071">
    <property type="entry name" value="TRANSCRIPTIONAL REGULATORY PROTEIN"/>
    <property type="match status" value="1"/>
</dbReference>
<dbReference type="GO" id="GO:0006355">
    <property type="term" value="P:regulation of DNA-templated transcription"/>
    <property type="evidence" value="ECO:0007669"/>
    <property type="project" value="InterPro"/>
</dbReference>
<organism evidence="4">
    <name type="scientific">Vibrio alginolyticus</name>
    <dbReference type="NCBI Taxonomy" id="663"/>
    <lineage>
        <taxon>Bacteria</taxon>
        <taxon>Pseudomonadati</taxon>
        <taxon>Pseudomonadota</taxon>
        <taxon>Gammaproteobacteria</taxon>
        <taxon>Vibrionales</taxon>
        <taxon>Vibrionaceae</taxon>
        <taxon>Vibrio</taxon>
    </lineage>
</organism>
<accession>A0A1W6TSB5</accession>
<dbReference type="InterPro" id="IPR027417">
    <property type="entry name" value="P-loop_NTPase"/>
</dbReference>
<proteinExistence type="predicted"/>
<evidence type="ECO:0000259" key="3">
    <source>
        <dbReference type="PROSITE" id="PS50045"/>
    </source>
</evidence>
<feature type="domain" description="Sigma-54 factor interaction" evidence="3">
    <location>
        <begin position="1"/>
        <end position="112"/>
    </location>
</feature>